<comment type="caution">
    <text evidence="10">The sequence shown here is derived from an EMBL/GenBank/DDBJ whole genome shotgun (WGS) entry which is preliminary data.</text>
</comment>
<comment type="subcellular location">
    <subcellularLocation>
        <location evidence="1">Cell membrane</location>
        <topology evidence="1">Multi-pass membrane protein</topology>
    </subcellularLocation>
</comment>
<keyword evidence="3" id="KW-0547">Nucleotide-binding</keyword>
<dbReference type="GO" id="GO:0016887">
    <property type="term" value="F:ATP hydrolysis activity"/>
    <property type="evidence" value="ECO:0007669"/>
    <property type="project" value="InterPro"/>
</dbReference>
<dbReference type="GO" id="GO:0005524">
    <property type="term" value="F:ATP binding"/>
    <property type="evidence" value="ECO:0007669"/>
    <property type="project" value="UniProtKB-KW"/>
</dbReference>
<feature type="domain" description="ABC transmembrane type-1" evidence="9">
    <location>
        <begin position="128"/>
        <end position="311"/>
    </location>
</feature>
<organism evidence="10 11">
    <name type="scientific">Psychrosphaera saromensis</name>
    <dbReference type="NCBI Taxonomy" id="716813"/>
    <lineage>
        <taxon>Bacteria</taxon>
        <taxon>Pseudomonadati</taxon>
        <taxon>Pseudomonadota</taxon>
        <taxon>Gammaproteobacteria</taxon>
        <taxon>Alteromonadales</taxon>
        <taxon>Pseudoalteromonadaceae</taxon>
        <taxon>Psychrosphaera</taxon>
    </lineage>
</organism>
<dbReference type="GO" id="GO:0034040">
    <property type="term" value="F:ATPase-coupled lipid transmembrane transporter activity"/>
    <property type="evidence" value="ECO:0007669"/>
    <property type="project" value="TreeGrafter"/>
</dbReference>
<dbReference type="Pfam" id="PF00664">
    <property type="entry name" value="ABC_membrane"/>
    <property type="match status" value="1"/>
</dbReference>
<dbReference type="Pfam" id="PF00005">
    <property type="entry name" value="ABC_tran"/>
    <property type="match status" value="1"/>
</dbReference>
<dbReference type="InterPro" id="IPR003593">
    <property type="entry name" value="AAA+_ATPase"/>
</dbReference>
<reference evidence="10 11" key="1">
    <citation type="submission" date="2016-12" db="EMBL/GenBank/DDBJ databases">
        <title>Diversity of luminous bacteria.</title>
        <authorList>
            <person name="Yoshizawa S."/>
            <person name="Kogure K."/>
        </authorList>
    </citation>
    <scope>NUCLEOTIDE SEQUENCE [LARGE SCALE GENOMIC DNA]</scope>
    <source>
        <strain evidence="10 11">SA4-48</strain>
    </source>
</reference>
<dbReference type="OrthoDB" id="9806127at2"/>
<dbReference type="InterPro" id="IPR011527">
    <property type="entry name" value="ABC1_TM_dom"/>
</dbReference>
<dbReference type="CDD" id="cd18584">
    <property type="entry name" value="ABC_6TM_AarD_CydD"/>
    <property type="match status" value="1"/>
</dbReference>
<evidence type="ECO:0008006" key="12">
    <source>
        <dbReference type="Google" id="ProtNLM"/>
    </source>
</evidence>
<dbReference type="GO" id="GO:0140359">
    <property type="term" value="F:ABC-type transporter activity"/>
    <property type="evidence" value="ECO:0007669"/>
    <property type="project" value="InterPro"/>
</dbReference>
<name>A0A2S7UUW0_9GAMM</name>
<accession>A0A2S7UUW0</accession>
<evidence type="ECO:0000313" key="10">
    <source>
        <dbReference type="EMBL" id="PQJ53515.1"/>
    </source>
</evidence>
<feature type="transmembrane region" description="Helical" evidence="7">
    <location>
        <begin position="282"/>
        <end position="299"/>
    </location>
</feature>
<evidence type="ECO:0000256" key="7">
    <source>
        <dbReference type="SAM" id="Phobius"/>
    </source>
</evidence>
<evidence type="ECO:0000259" key="8">
    <source>
        <dbReference type="PROSITE" id="PS50893"/>
    </source>
</evidence>
<evidence type="ECO:0000256" key="2">
    <source>
        <dbReference type="ARBA" id="ARBA00022692"/>
    </source>
</evidence>
<dbReference type="SUPFAM" id="SSF90123">
    <property type="entry name" value="ABC transporter transmembrane region"/>
    <property type="match status" value="1"/>
</dbReference>
<dbReference type="InterPro" id="IPR039421">
    <property type="entry name" value="Type_1_exporter"/>
</dbReference>
<keyword evidence="2 7" id="KW-0812">Transmembrane</keyword>
<evidence type="ECO:0000256" key="5">
    <source>
        <dbReference type="ARBA" id="ARBA00022989"/>
    </source>
</evidence>
<feature type="transmembrane region" description="Helical" evidence="7">
    <location>
        <begin position="62"/>
        <end position="81"/>
    </location>
</feature>
<dbReference type="InterPro" id="IPR017871">
    <property type="entry name" value="ABC_transporter-like_CS"/>
</dbReference>
<keyword evidence="4" id="KW-0067">ATP-binding</keyword>
<dbReference type="InterPro" id="IPR036640">
    <property type="entry name" value="ABC1_TM_sf"/>
</dbReference>
<evidence type="ECO:0000313" key="11">
    <source>
        <dbReference type="Proteomes" id="UP000239007"/>
    </source>
</evidence>
<dbReference type="RefSeq" id="WP_105052001.1">
    <property type="nucleotide sequence ID" value="NZ_BMYG01000002.1"/>
</dbReference>
<dbReference type="SMART" id="SM00382">
    <property type="entry name" value="AAA"/>
    <property type="match status" value="1"/>
</dbReference>
<keyword evidence="6 7" id="KW-0472">Membrane</keyword>
<dbReference type="PROSITE" id="PS00211">
    <property type="entry name" value="ABC_TRANSPORTER_1"/>
    <property type="match status" value="1"/>
</dbReference>
<dbReference type="SUPFAM" id="SSF52540">
    <property type="entry name" value="P-loop containing nucleoside triphosphate hydrolases"/>
    <property type="match status" value="1"/>
</dbReference>
<feature type="transmembrane region" description="Helical" evidence="7">
    <location>
        <begin position="20"/>
        <end position="42"/>
    </location>
</feature>
<evidence type="ECO:0000256" key="1">
    <source>
        <dbReference type="ARBA" id="ARBA00004651"/>
    </source>
</evidence>
<dbReference type="InterPro" id="IPR027417">
    <property type="entry name" value="P-loop_NTPase"/>
</dbReference>
<dbReference type="Proteomes" id="UP000239007">
    <property type="component" value="Unassembled WGS sequence"/>
</dbReference>
<dbReference type="PROSITE" id="PS50929">
    <property type="entry name" value="ABC_TM1F"/>
    <property type="match status" value="1"/>
</dbReference>
<dbReference type="EMBL" id="MSCH01000003">
    <property type="protein sequence ID" value="PQJ53515.1"/>
    <property type="molecule type" value="Genomic_DNA"/>
</dbReference>
<evidence type="ECO:0000256" key="3">
    <source>
        <dbReference type="ARBA" id="ARBA00022741"/>
    </source>
</evidence>
<keyword evidence="5 7" id="KW-1133">Transmembrane helix</keyword>
<dbReference type="PANTHER" id="PTHR24221:SF261">
    <property type="entry name" value="GLUTATHIONE_L-CYSTEINE TRANSPORT SYSTEM ATP-BINDING_PERMEASE PROTEIN CYDD"/>
    <property type="match status" value="1"/>
</dbReference>
<evidence type="ECO:0000256" key="6">
    <source>
        <dbReference type="ARBA" id="ARBA00023136"/>
    </source>
</evidence>
<sequence length="540" mass="60775">MTTNAQHWLKELTTQYRIQLSMLLALRTLMFVSQALCFWFFSNIMGIFITQGSTLVNELIPLFIPLFIASTFAWVVIKYYLNVRVAKLQQQVETDIQNRVEQTLNSQQNALCRQYSSYFWQHVWISHIPAISQFLTQYQLQKMLSGLIPVFVIIAIIPINYFVALILLITLPIVPLFMILVGKGAAKLHQQHFIALERLGGLFVDRLKALTLLTSFNQHDTETARLDEASKLVNDRTMRVVGVAFLSTSVLDFFSTVAMALIAVFIGFSILGEISLGPELPFTYGLYLLLVAPLLFSELKNLGSFYHQKALAESAAEAIYPVVKQENTNNQAFANKTGSQNTSWQNLHWQNFHIETPSLKAENLSLQQGEHVFLQGPSGSGKTILLEALMGLRKSSHQLTGKCVLLSQSAVITTASVRSNLMLDRVLPDKTLLDMLNKVELTPWLHSLPNGLDTLMGEHPPLSGGEAQRLALARILLQQADIVLLDEPTAHLTNEQHILLAELINRLCLSQTVIWASHKTLPDNWFSQQWIIEQGEILCK</sequence>
<gene>
    <name evidence="10" type="ORF">BTO11_07440</name>
</gene>
<feature type="transmembrane region" description="Helical" evidence="7">
    <location>
        <begin position="240"/>
        <end position="270"/>
    </location>
</feature>
<dbReference type="PROSITE" id="PS50893">
    <property type="entry name" value="ABC_TRANSPORTER_2"/>
    <property type="match status" value="1"/>
</dbReference>
<dbReference type="AlphaFoldDB" id="A0A2S7UUW0"/>
<dbReference type="PANTHER" id="PTHR24221">
    <property type="entry name" value="ATP-BINDING CASSETTE SUB-FAMILY B"/>
    <property type="match status" value="1"/>
</dbReference>
<evidence type="ECO:0000256" key="4">
    <source>
        <dbReference type="ARBA" id="ARBA00022840"/>
    </source>
</evidence>
<dbReference type="InterPro" id="IPR003439">
    <property type="entry name" value="ABC_transporter-like_ATP-bd"/>
</dbReference>
<dbReference type="Gene3D" id="3.40.50.300">
    <property type="entry name" value="P-loop containing nucleotide triphosphate hydrolases"/>
    <property type="match status" value="1"/>
</dbReference>
<dbReference type="Gene3D" id="1.20.1560.10">
    <property type="entry name" value="ABC transporter type 1, transmembrane domain"/>
    <property type="match status" value="1"/>
</dbReference>
<feature type="transmembrane region" description="Helical" evidence="7">
    <location>
        <begin position="143"/>
        <end position="159"/>
    </location>
</feature>
<proteinExistence type="predicted"/>
<keyword evidence="11" id="KW-1185">Reference proteome</keyword>
<protein>
    <recommendedName>
        <fullName evidence="12">ABC transporter ATP-binding protein</fullName>
    </recommendedName>
</protein>
<dbReference type="GO" id="GO:0005886">
    <property type="term" value="C:plasma membrane"/>
    <property type="evidence" value="ECO:0007669"/>
    <property type="project" value="UniProtKB-SubCell"/>
</dbReference>
<evidence type="ECO:0000259" key="9">
    <source>
        <dbReference type="PROSITE" id="PS50929"/>
    </source>
</evidence>
<feature type="domain" description="ABC transporter" evidence="8">
    <location>
        <begin position="342"/>
        <end position="538"/>
    </location>
</feature>